<dbReference type="PROSITE" id="PS51864">
    <property type="entry name" value="ASTACIN"/>
    <property type="match status" value="1"/>
</dbReference>
<evidence type="ECO:0000259" key="13">
    <source>
        <dbReference type="PROSITE" id="PS51864"/>
    </source>
</evidence>
<evidence type="ECO:0000256" key="10">
    <source>
        <dbReference type="PROSITE-ProRule" id="PRU01211"/>
    </source>
</evidence>
<comment type="cofactor">
    <cofactor evidence="10 11">
        <name>Zn(2+)</name>
        <dbReference type="ChEBI" id="CHEBI:29105"/>
    </cofactor>
    <text evidence="10 11">Binds 1 zinc ion per subunit.</text>
</comment>
<evidence type="ECO:0000256" key="8">
    <source>
        <dbReference type="ARBA" id="ARBA00023180"/>
    </source>
</evidence>
<dbReference type="PROSITE" id="PS00022">
    <property type="entry name" value="EGF_1"/>
    <property type="match status" value="4"/>
</dbReference>
<accession>A0A8W8IWP6</accession>
<sequence>MKTVLVFCISCLVSDFFSVCSSHESGRQEKSRLLSRLLGLIREYEDKRTIEDAGSQSVSQGSGNFQLPDGFTWEEWELMEKDGQGHGQDIDSWDGNQDSAVGVLVDSFVVYDKNGTGHRPKGYEPWNHAAAKANNFDHHKPPPPTKRNYEIGITLWHNTIPYEIAPNLGDEMISIIKESMKQLQELTCLKFIPAGLDDADLMYFANVGDGCYSYVGRQGGKQVVNLDPNQCATVSTALHEIMHALGMWHEQQRVDRDNYIKILKENIENPEDNMVNYEKHNTANELPYDVESVLQYDLRALTKNNLPTMELFDTSLEFLINSAQTMTFYDVAEITKNQQCTDHCPAVGCENGGFQTFKCNCMCPSGLSGPSCENLDSSNGCGEIITLNAGEQREITSPSWPNIFKVENLKLSRSNTDDRCYHWLEIRYNLIGQTGPRLCGEVGYEEYLTPSSDSISKAMLKFNSRFSKDKPASLGFKIRVEALKAGQDLCTPNPCHNSGLCVNTGHAFLCKCPNEYTGAVCDIKIRPCEKAPCRNNGDCTNVGESAYTCQCKPGFHGTNCDSKTTETCEPNPCHNGGSCFIEGTDAFECFCDFDFTGRRCENKLQSFCDSSPCFNGGQCIPGTEVCYCTDNWTGKLCDTPKGELGLLDKNNCTFNKNSECVFQRSQGQVHDHRPWDFIENSYLTTDSDGFIFLQQNKLQLEDGQEYCLSLDVYSDSDSNTLYAFLPSNSAGDIIDLYGSTGGNMIRRMGSFFGLKSTRIVVSGSVQQPEMQVLAVDNIALRRGSCQ</sequence>
<evidence type="ECO:0000256" key="2">
    <source>
        <dbReference type="ARBA" id="ARBA00022723"/>
    </source>
</evidence>
<dbReference type="InterPro" id="IPR000152">
    <property type="entry name" value="EGF-type_Asp/Asn_hydroxyl_site"/>
</dbReference>
<dbReference type="FunFam" id="2.10.25.10:FF:000321">
    <property type="entry name" value="Protein delta homolog 1"/>
    <property type="match status" value="1"/>
</dbReference>
<keyword evidence="2 10" id="KW-0479">Metal-binding</keyword>
<dbReference type="EnsemblMetazoa" id="G15738.2">
    <property type="protein sequence ID" value="G15738.2:cds"/>
    <property type="gene ID" value="G15738"/>
</dbReference>
<keyword evidence="10 11" id="KW-0378">Hydrolase</keyword>
<feature type="domain" description="EGF-like" evidence="12">
    <location>
        <begin position="604"/>
        <end position="638"/>
    </location>
</feature>
<dbReference type="PROSITE" id="PS00010">
    <property type="entry name" value="ASX_HYDROXYL"/>
    <property type="match status" value="1"/>
</dbReference>
<feature type="signal peptide" evidence="11">
    <location>
        <begin position="1"/>
        <end position="22"/>
    </location>
</feature>
<dbReference type="PRINTS" id="PR00480">
    <property type="entry name" value="ASTACIN"/>
</dbReference>
<reference evidence="14" key="1">
    <citation type="submission" date="2022-08" db="UniProtKB">
        <authorList>
            <consortium name="EnsemblMetazoa"/>
        </authorList>
    </citation>
    <scope>IDENTIFICATION</scope>
    <source>
        <strain evidence="14">05x7-T-G4-1.051#20</strain>
    </source>
</reference>
<dbReference type="PANTHER" id="PTHR10127">
    <property type="entry name" value="DISCOIDIN, CUB, EGF, LAMININ , AND ZINC METALLOPROTEASE DOMAIN CONTAINING"/>
    <property type="match status" value="1"/>
</dbReference>
<dbReference type="PROSITE" id="PS50026">
    <property type="entry name" value="EGF_3"/>
    <property type="match status" value="4"/>
</dbReference>
<feature type="binding site" evidence="10">
    <location>
        <position position="249"/>
    </location>
    <ligand>
        <name>Zn(2+)</name>
        <dbReference type="ChEBI" id="CHEBI:29105"/>
        <note>catalytic</note>
    </ligand>
</feature>
<dbReference type="InterPro" id="IPR006026">
    <property type="entry name" value="Peptidase_Metallo"/>
</dbReference>
<comment type="caution">
    <text evidence="9">Lacks conserved residue(s) required for the propagation of feature annotation.</text>
</comment>
<evidence type="ECO:0000256" key="6">
    <source>
        <dbReference type="ARBA" id="ARBA00023049"/>
    </source>
</evidence>
<feature type="disulfide bond" evidence="9">
    <location>
        <begin position="512"/>
        <end position="521"/>
    </location>
</feature>
<dbReference type="GO" id="GO:0006508">
    <property type="term" value="P:proteolysis"/>
    <property type="evidence" value="ECO:0007669"/>
    <property type="project" value="UniProtKB-KW"/>
</dbReference>
<feature type="binding site" evidence="10">
    <location>
        <position position="239"/>
    </location>
    <ligand>
        <name>Zn(2+)</name>
        <dbReference type="ChEBI" id="CHEBI:29105"/>
        <note>catalytic</note>
    </ligand>
</feature>
<evidence type="ECO:0000256" key="5">
    <source>
        <dbReference type="ARBA" id="ARBA00022833"/>
    </source>
</evidence>
<dbReference type="Pfam" id="PF01400">
    <property type="entry name" value="Astacin"/>
    <property type="match status" value="1"/>
</dbReference>
<dbReference type="Proteomes" id="UP000005408">
    <property type="component" value="Unassembled WGS sequence"/>
</dbReference>
<feature type="disulfide bond" evidence="9">
    <location>
        <begin position="551"/>
        <end position="560"/>
    </location>
</feature>
<dbReference type="EC" id="3.4.24.-" evidence="11"/>
<keyword evidence="5 10" id="KW-0862">Zinc</keyword>
<keyword evidence="3 11" id="KW-0732">Signal</keyword>
<dbReference type="Gene3D" id="3.40.390.10">
    <property type="entry name" value="Collagenase (Catalytic Domain)"/>
    <property type="match status" value="1"/>
</dbReference>
<evidence type="ECO:0000313" key="15">
    <source>
        <dbReference type="Proteomes" id="UP000005408"/>
    </source>
</evidence>
<dbReference type="InterPro" id="IPR034035">
    <property type="entry name" value="Astacin-like_dom"/>
</dbReference>
<dbReference type="InterPro" id="IPR001881">
    <property type="entry name" value="EGF-like_Ca-bd_dom"/>
</dbReference>
<dbReference type="CDD" id="cd00054">
    <property type="entry name" value="EGF_CA"/>
    <property type="match status" value="3"/>
</dbReference>
<dbReference type="AlphaFoldDB" id="A0A8W8IWP6"/>
<dbReference type="GO" id="GO:0004222">
    <property type="term" value="F:metalloendopeptidase activity"/>
    <property type="evidence" value="ECO:0007669"/>
    <property type="project" value="UniProtKB-UniRule"/>
</dbReference>
<name>A0A8W8IWP6_MAGGI</name>
<keyword evidence="10 11" id="KW-0645">Protease</keyword>
<evidence type="ECO:0000256" key="3">
    <source>
        <dbReference type="ARBA" id="ARBA00022729"/>
    </source>
</evidence>
<dbReference type="SMART" id="SM00235">
    <property type="entry name" value="ZnMc"/>
    <property type="match status" value="1"/>
</dbReference>
<dbReference type="PROSITE" id="PS01186">
    <property type="entry name" value="EGF_2"/>
    <property type="match status" value="1"/>
</dbReference>
<dbReference type="InterPro" id="IPR024079">
    <property type="entry name" value="MetalloPept_cat_dom_sf"/>
</dbReference>
<feature type="binding site" evidence="10">
    <location>
        <position position="243"/>
    </location>
    <ligand>
        <name>Zn(2+)</name>
        <dbReference type="ChEBI" id="CHEBI:29105"/>
        <note>catalytic</note>
    </ligand>
</feature>
<dbReference type="SMART" id="SM00181">
    <property type="entry name" value="EGF"/>
    <property type="match status" value="5"/>
</dbReference>
<feature type="chain" id="PRO_5036515151" description="Metalloendopeptidase" evidence="11">
    <location>
        <begin position="23"/>
        <end position="786"/>
    </location>
</feature>
<keyword evidence="7 9" id="KW-1015">Disulfide bond</keyword>
<dbReference type="Gene3D" id="2.10.25.10">
    <property type="entry name" value="Laminin"/>
    <property type="match status" value="4"/>
</dbReference>
<dbReference type="SUPFAM" id="SSF55486">
    <property type="entry name" value="Metalloproteases ('zincins'), catalytic domain"/>
    <property type="match status" value="1"/>
</dbReference>
<feature type="domain" description="EGF-like" evidence="12">
    <location>
        <begin position="524"/>
        <end position="561"/>
    </location>
</feature>
<keyword evidence="6 10" id="KW-0482">Metalloprotease</keyword>
<dbReference type="Pfam" id="PF00008">
    <property type="entry name" value="EGF"/>
    <property type="match status" value="2"/>
</dbReference>
<dbReference type="InterPro" id="IPR001506">
    <property type="entry name" value="Peptidase_M12A"/>
</dbReference>
<keyword evidence="15" id="KW-1185">Reference proteome</keyword>
<evidence type="ECO:0000313" key="14">
    <source>
        <dbReference type="EnsemblMetazoa" id="G15738.2:cds"/>
    </source>
</evidence>
<feature type="active site" evidence="10">
    <location>
        <position position="240"/>
    </location>
</feature>
<feature type="disulfide bond" evidence="9">
    <location>
        <begin position="628"/>
        <end position="637"/>
    </location>
</feature>
<evidence type="ECO:0000256" key="1">
    <source>
        <dbReference type="ARBA" id="ARBA00022536"/>
    </source>
</evidence>
<dbReference type="SUPFAM" id="SSF57196">
    <property type="entry name" value="EGF/Laminin"/>
    <property type="match status" value="4"/>
</dbReference>
<dbReference type="GO" id="GO:0005509">
    <property type="term" value="F:calcium ion binding"/>
    <property type="evidence" value="ECO:0007669"/>
    <property type="project" value="InterPro"/>
</dbReference>
<dbReference type="PANTHER" id="PTHR10127:SF850">
    <property type="entry name" value="METALLOENDOPEPTIDASE"/>
    <property type="match status" value="1"/>
</dbReference>
<organism evidence="14 15">
    <name type="scientific">Magallana gigas</name>
    <name type="common">Pacific oyster</name>
    <name type="synonym">Crassostrea gigas</name>
    <dbReference type="NCBI Taxonomy" id="29159"/>
    <lineage>
        <taxon>Eukaryota</taxon>
        <taxon>Metazoa</taxon>
        <taxon>Spiralia</taxon>
        <taxon>Lophotrochozoa</taxon>
        <taxon>Mollusca</taxon>
        <taxon>Bivalvia</taxon>
        <taxon>Autobranchia</taxon>
        <taxon>Pteriomorphia</taxon>
        <taxon>Ostreida</taxon>
        <taxon>Ostreoidea</taxon>
        <taxon>Ostreidae</taxon>
        <taxon>Magallana</taxon>
    </lineage>
</organism>
<keyword evidence="4" id="KW-0677">Repeat</keyword>
<evidence type="ECO:0000256" key="9">
    <source>
        <dbReference type="PROSITE-ProRule" id="PRU00076"/>
    </source>
</evidence>
<dbReference type="SMART" id="SM00179">
    <property type="entry name" value="EGF_CA"/>
    <property type="match status" value="2"/>
</dbReference>
<feature type="domain" description="EGF-like" evidence="12">
    <location>
        <begin position="564"/>
        <end position="601"/>
    </location>
</feature>
<proteinExistence type="predicted"/>
<evidence type="ECO:0000256" key="11">
    <source>
        <dbReference type="RuleBase" id="RU361183"/>
    </source>
</evidence>
<evidence type="ECO:0000256" key="4">
    <source>
        <dbReference type="ARBA" id="ARBA00022737"/>
    </source>
</evidence>
<evidence type="ECO:0000259" key="12">
    <source>
        <dbReference type="PROSITE" id="PS50026"/>
    </source>
</evidence>
<feature type="disulfide bond" evidence="9">
    <location>
        <begin position="591"/>
        <end position="600"/>
    </location>
</feature>
<dbReference type="CDD" id="cd04280">
    <property type="entry name" value="ZnMc_astacin_like"/>
    <property type="match status" value="1"/>
</dbReference>
<keyword evidence="1 9" id="KW-0245">EGF-like domain</keyword>
<evidence type="ECO:0000256" key="7">
    <source>
        <dbReference type="ARBA" id="ARBA00023157"/>
    </source>
</evidence>
<feature type="domain" description="EGF-like" evidence="12">
    <location>
        <begin position="486"/>
        <end position="522"/>
    </location>
</feature>
<protein>
    <recommendedName>
        <fullName evidence="11">Metalloendopeptidase</fullName>
        <ecNumber evidence="11">3.4.24.-</ecNumber>
    </recommendedName>
</protein>
<feature type="domain" description="Peptidase M12A" evidence="13">
    <location>
        <begin position="151"/>
        <end position="341"/>
    </location>
</feature>
<dbReference type="GO" id="GO:0008270">
    <property type="term" value="F:zinc ion binding"/>
    <property type="evidence" value="ECO:0007669"/>
    <property type="project" value="UniProtKB-UniRule"/>
</dbReference>
<dbReference type="InterPro" id="IPR000742">
    <property type="entry name" value="EGF"/>
</dbReference>
<keyword evidence="8" id="KW-0325">Glycoprotein</keyword>